<evidence type="ECO:0000313" key="3">
    <source>
        <dbReference type="EMBL" id="CAE2259761.1"/>
    </source>
</evidence>
<proteinExistence type="predicted"/>
<reference evidence="3" key="1">
    <citation type="submission" date="2021-01" db="EMBL/GenBank/DDBJ databases">
        <authorList>
            <person name="Corre E."/>
            <person name="Pelletier E."/>
            <person name="Niang G."/>
            <person name="Scheremetjew M."/>
            <person name="Finn R."/>
            <person name="Kale V."/>
            <person name="Holt S."/>
            <person name="Cochrane G."/>
            <person name="Meng A."/>
            <person name="Brown T."/>
            <person name="Cohen L."/>
        </authorList>
    </citation>
    <scope>NUCLEOTIDE SEQUENCE</scope>
    <source>
        <strain evidence="3">UIO037</strain>
    </source>
</reference>
<dbReference type="PANTHER" id="PTHR12277">
    <property type="entry name" value="ALPHA/BETA HYDROLASE DOMAIN-CONTAINING PROTEIN"/>
    <property type="match status" value="1"/>
</dbReference>
<dbReference type="InterPro" id="IPR029058">
    <property type="entry name" value="AB_hydrolase_fold"/>
</dbReference>
<keyword evidence="1" id="KW-0732">Signal</keyword>
<dbReference type="EMBL" id="HBKO01035789">
    <property type="protein sequence ID" value="CAE2259761.1"/>
    <property type="molecule type" value="Transcribed_RNA"/>
</dbReference>
<feature type="signal peptide" evidence="1">
    <location>
        <begin position="1"/>
        <end position="16"/>
    </location>
</feature>
<sequence>MGACLSTGCGMTTILACLLLGSRCNVGKLQASFAFFPPSPPSYSYQDAGDGTGTIKFVEAELQEAADTLLKECPSIKCHARRLITPTGQSVCVNHFDHAASSGITLLWSHGNAEDLGHVFFVCAQLAERLGVSIVAYDYEGYGLSSGRPFEKSLCADILCVYDYLIESGLRTDQLVLYGQSVGSGPSVWLATKRDVRALILHSPLASGLRSLIPESRQNCATPSGFCSPVIMFSTCDMFPNFKRISKVRCPTLLMHGTVDEVLDLSHTTTLHKACPPEHRREPYIVTGAGHDDLAEHDPQGYFTTLHNFLTTLDATAGVSVAAADTAADPLQPVAASQR</sequence>
<dbReference type="SUPFAM" id="SSF53474">
    <property type="entry name" value="alpha/beta-Hydrolases"/>
    <property type="match status" value="1"/>
</dbReference>
<gene>
    <name evidence="3" type="ORF">CPOL0286_LOCUS16277</name>
</gene>
<dbReference type="Pfam" id="PF12146">
    <property type="entry name" value="Hydrolase_4"/>
    <property type="match status" value="1"/>
</dbReference>
<dbReference type="Gene3D" id="3.40.50.1820">
    <property type="entry name" value="alpha/beta hydrolase"/>
    <property type="match status" value="1"/>
</dbReference>
<dbReference type="InterPro" id="IPR022742">
    <property type="entry name" value="Hydrolase_4"/>
</dbReference>
<protein>
    <recommendedName>
        <fullName evidence="2">Serine aminopeptidase S33 domain-containing protein</fullName>
    </recommendedName>
</protein>
<evidence type="ECO:0000256" key="1">
    <source>
        <dbReference type="SAM" id="SignalP"/>
    </source>
</evidence>
<organism evidence="3">
    <name type="scientific">Prymnesium polylepis</name>
    <dbReference type="NCBI Taxonomy" id="72548"/>
    <lineage>
        <taxon>Eukaryota</taxon>
        <taxon>Haptista</taxon>
        <taxon>Haptophyta</taxon>
        <taxon>Prymnesiophyceae</taxon>
        <taxon>Prymnesiales</taxon>
        <taxon>Prymnesiaceae</taxon>
        <taxon>Prymnesium</taxon>
    </lineage>
</organism>
<feature type="domain" description="Serine aminopeptidase S33" evidence="2">
    <location>
        <begin position="106"/>
        <end position="207"/>
    </location>
</feature>
<feature type="chain" id="PRO_5030590332" description="Serine aminopeptidase S33 domain-containing protein" evidence="1">
    <location>
        <begin position="17"/>
        <end position="339"/>
    </location>
</feature>
<dbReference type="PANTHER" id="PTHR12277:SF81">
    <property type="entry name" value="PROTEIN ABHD13"/>
    <property type="match status" value="1"/>
</dbReference>
<accession>A0A7S4N1H0</accession>
<name>A0A7S4N1H0_9EUKA</name>
<dbReference type="AlphaFoldDB" id="A0A7S4N1H0"/>
<evidence type="ECO:0000259" key="2">
    <source>
        <dbReference type="Pfam" id="PF12146"/>
    </source>
</evidence>